<feature type="compositionally biased region" description="Polar residues" evidence="11">
    <location>
        <begin position="141"/>
        <end position="163"/>
    </location>
</feature>
<dbReference type="Proteomes" id="UP000613401">
    <property type="component" value="Unassembled WGS sequence"/>
</dbReference>
<name>A0A8H4FLL3_COLGL</name>
<dbReference type="Gene3D" id="1.10.510.10">
    <property type="entry name" value="Transferase(Phosphotransferase) domain 1"/>
    <property type="match status" value="1"/>
</dbReference>
<feature type="domain" description="Protein kinase" evidence="12">
    <location>
        <begin position="323"/>
        <end position="654"/>
    </location>
</feature>
<dbReference type="GeneID" id="69013350"/>
<dbReference type="FunFam" id="1.10.510.10:FF:000380">
    <property type="entry name" value="Serine/threonine-protein kinase ppk15"/>
    <property type="match status" value="1"/>
</dbReference>
<dbReference type="RefSeq" id="XP_045265595.1">
    <property type="nucleotide sequence ID" value="XM_045406212.1"/>
</dbReference>
<proteinExistence type="inferred from homology"/>
<evidence type="ECO:0000256" key="1">
    <source>
        <dbReference type="ARBA" id="ARBA00004496"/>
    </source>
</evidence>
<dbReference type="InterPro" id="IPR008271">
    <property type="entry name" value="Ser/Thr_kinase_AS"/>
</dbReference>
<evidence type="ECO:0000256" key="7">
    <source>
        <dbReference type="ARBA" id="ARBA00022741"/>
    </source>
</evidence>
<feature type="compositionally biased region" description="Polar residues" evidence="11">
    <location>
        <begin position="49"/>
        <end position="72"/>
    </location>
</feature>
<evidence type="ECO:0000313" key="13">
    <source>
        <dbReference type="EMBL" id="KAF3806436.1"/>
    </source>
</evidence>
<dbReference type="FunFam" id="3.30.200.20:FF:000087">
    <property type="entry name" value="Dual specificity tyrosine-phosphorylation-regulated kinase 1A"/>
    <property type="match status" value="1"/>
</dbReference>
<keyword evidence="8 13" id="KW-0418">Kinase</keyword>
<evidence type="ECO:0000313" key="14">
    <source>
        <dbReference type="Proteomes" id="UP000613401"/>
    </source>
</evidence>
<dbReference type="SUPFAM" id="SSF56112">
    <property type="entry name" value="Protein kinase-like (PK-like)"/>
    <property type="match status" value="1"/>
</dbReference>
<reference evidence="13" key="2">
    <citation type="submission" date="2020-03" db="EMBL/GenBank/DDBJ databases">
        <authorList>
            <person name="Fu F.-F."/>
            <person name="Chen J."/>
        </authorList>
    </citation>
    <scope>NUCLEOTIDE SEQUENCE</scope>
    <source>
        <strain evidence="13">Lc1</strain>
    </source>
</reference>
<feature type="compositionally biased region" description="Polar residues" evidence="11">
    <location>
        <begin position="733"/>
        <end position="742"/>
    </location>
</feature>
<evidence type="ECO:0000256" key="5">
    <source>
        <dbReference type="ARBA" id="ARBA00022553"/>
    </source>
</evidence>
<comment type="subcellular location">
    <subcellularLocation>
        <location evidence="1">Cytoplasm</location>
    </subcellularLocation>
</comment>
<feature type="region of interest" description="Disordered" evidence="11">
    <location>
        <begin position="1058"/>
        <end position="1087"/>
    </location>
</feature>
<keyword evidence="6" id="KW-0808">Transferase</keyword>
<dbReference type="PROSITE" id="PS00108">
    <property type="entry name" value="PROTEIN_KINASE_ST"/>
    <property type="match status" value="1"/>
</dbReference>
<feature type="compositionally biased region" description="Low complexity" evidence="11">
    <location>
        <begin position="33"/>
        <end position="44"/>
    </location>
</feature>
<organism evidence="13 14">
    <name type="scientific">Colletotrichum gloeosporioides</name>
    <name type="common">Anthracnose fungus</name>
    <name type="synonym">Glomerella cingulata</name>
    <dbReference type="NCBI Taxonomy" id="474922"/>
    <lineage>
        <taxon>Eukaryota</taxon>
        <taxon>Fungi</taxon>
        <taxon>Dikarya</taxon>
        <taxon>Ascomycota</taxon>
        <taxon>Pezizomycotina</taxon>
        <taxon>Sordariomycetes</taxon>
        <taxon>Hypocreomycetidae</taxon>
        <taxon>Glomerellales</taxon>
        <taxon>Glomerellaceae</taxon>
        <taxon>Colletotrichum</taxon>
        <taxon>Colletotrichum gloeosporioides species complex</taxon>
    </lineage>
</organism>
<dbReference type="PANTHER" id="PTHR24058">
    <property type="entry name" value="DUAL SPECIFICITY PROTEIN KINASE"/>
    <property type="match status" value="1"/>
</dbReference>
<dbReference type="EMBL" id="WVTB01000036">
    <property type="protein sequence ID" value="KAF3806436.1"/>
    <property type="molecule type" value="Genomic_DNA"/>
</dbReference>
<reference evidence="13" key="1">
    <citation type="journal article" date="2020" name="Phytopathology">
        <title>Genome sequence and comparative analysis of Colletotrichum gloeosporioides isolated from Liriodendron leaves.</title>
        <authorList>
            <person name="Fu F.F."/>
            <person name="Hao Z."/>
            <person name="Wang P."/>
            <person name="Lu Y."/>
            <person name="Xue L.J."/>
            <person name="Wei G."/>
            <person name="Tian Y."/>
            <person name="Baishi H."/>
            <person name="Xu H."/>
            <person name="Shi J."/>
            <person name="Cheng T."/>
            <person name="Wang G."/>
            <person name="Yi Y."/>
            <person name="Chen J."/>
        </authorList>
    </citation>
    <scope>NUCLEOTIDE SEQUENCE</scope>
    <source>
        <strain evidence="13">Lc1</strain>
    </source>
</reference>
<feature type="compositionally biased region" description="Polar residues" evidence="11">
    <location>
        <begin position="793"/>
        <end position="803"/>
    </location>
</feature>
<evidence type="ECO:0000256" key="11">
    <source>
        <dbReference type="SAM" id="MobiDB-lite"/>
    </source>
</evidence>
<feature type="compositionally biased region" description="Polar residues" evidence="11">
    <location>
        <begin position="669"/>
        <end position="682"/>
    </location>
</feature>
<evidence type="ECO:0000256" key="8">
    <source>
        <dbReference type="ARBA" id="ARBA00022777"/>
    </source>
</evidence>
<evidence type="ECO:0000256" key="3">
    <source>
        <dbReference type="ARBA" id="ARBA00022490"/>
    </source>
</evidence>
<protein>
    <submittedName>
        <fullName evidence="13">Dual specificity protein kinase YAK1</fullName>
    </submittedName>
</protein>
<comment type="caution">
    <text evidence="13">The sequence shown here is derived from an EMBL/GenBank/DDBJ whole genome shotgun (WGS) entry which is preliminary data.</text>
</comment>
<dbReference type="PROSITE" id="PS00107">
    <property type="entry name" value="PROTEIN_KINASE_ATP"/>
    <property type="match status" value="1"/>
</dbReference>
<dbReference type="Pfam" id="PF00069">
    <property type="entry name" value="Pkinase"/>
    <property type="match status" value="1"/>
</dbReference>
<dbReference type="InterPro" id="IPR017441">
    <property type="entry name" value="Protein_kinase_ATP_BS"/>
</dbReference>
<dbReference type="SMART" id="SM00220">
    <property type="entry name" value="S_TKc"/>
    <property type="match status" value="1"/>
</dbReference>
<dbReference type="GO" id="GO:0005737">
    <property type="term" value="C:cytoplasm"/>
    <property type="evidence" value="ECO:0007669"/>
    <property type="project" value="UniProtKB-SubCell"/>
</dbReference>
<keyword evidence="14" id="KW-1185">Reference proteome</keyword>
<keyword evidence="3" id="KW-0963">Cytoplasm</keyword>
<dbReference type="GO" id="GO:0005524">
    <property type="term" value="F:ATP binding"/>
    <property type="evidence" value="ECO:0007669"/>
    <property type="project" value="UniProtKB-UniRule"/>
</dbReference>
<dbReference type="InterPro" id="IPR011009">
    <property type="entry name" value="Kinase-like_dom_sf"/>
</dbReference>
<sequence>MDSQWQQGYADSAGSARRYNGTGAQMPRGDYNGQQVPQGQPPAGFKYDQYQSPGGISSHTASAATSPMSTPQMRDGNGDIPMHDVQDSYAGMKYPMRPHHQSHLSGSRSSTLYSSQEPSAAAQRYSPMEALSPTSPYAPKSAQSQFASPPGQRQSPTRQSDYLPQSPHYGSRQQGQQVPPMSPYASGHENYPSSTVAALDSAFAADPKSPRRPIPQRGPAPEFRPCRGPTDLRPKVSSQPPFRRANPEGGFISPLQALTVHLPATYRICNPNFKYESSRNPRRVLTKPSKGVKNDGYDNEDSDYILYVNDILGSEEAGHKNRYLILDVLGQGTFGQVVKCQNLKTQEVVAVKVIKNRTAYFNQSMMEVSVLDLLNTKLDKNDDHHLLRLKDTFIHRQHLCLVFELLSVNLYELIKQNQFRGLSTTLVRVFAQQLLNGLALLNKARLIHCDLKPENILLKNLESPIIKIIDFGSACDERQTVYTYIQSRFYRSPEVLLGLPYSSAIDMWSLGCIVVELFLGLPLFPGSSEYNQVSRIVDMLGNPPNWMIEMGKQAGEFFEKRQDEFGRRTYQLKSMEQYAREHSTKEQPSKKYFQANTLPEIIKSYPMPRKNMKQSEIDREMNNRIAFIDFVRGLLNINPLERWSPQQAKLHPFITQQKFTGPFVPPMNLKSSSLNRSPAPGTQQQQQAEALSKQRAQAAQAQANSAAQGAYASMAAQYQQPGHSQGTPMYANNMYSPSNAHATQPPPYGAQQGGYAQMPMAQAPQQMPPGPYGNVSQQPGLYPQTGMRPPRQRASTMEQQQSGIPMAIQRVASHLDPSQPIRLQPSPAYYPPPADGAMAGMDNTPGRAGRRGSRAQQGGRGNRDFIRNLEERTLEEGFMDSMSTEPVIVVKKITLHELGQGLPTSASELIKPSDGLLDGLAGELQAVPVESKDDKTATTSNPIDRLNVAASTASLPTGTAEEDTAGVLTPIGADRPTDHHWEYSIDTKTGQVCFERVPGPPKPWVISKEPVLNMTATGLPDPGSKDAQAWDEYNKKLREKKGLVTVPHASPLRITASTQLSRKSSIHKQQGRLRTTHPRHPPKWRADEETELFRGFIEPVETSSSAANVTMSDNGN</sequence>
<dbReference type="InterPro" id="IPR000719">
    <property type="entry name" value="Prot_kinase_dom"/>
</dbReference>
<evidence type="ECO:0000256" key="10">
    <source>
        <dbReference type="PROSITE-ProRule" id="PRU10141"/>
    </source>
</evidence>
<feature type="binding site" evidence="10">
    <location>
        <position position="352"/>
    </location>
    <ligand>
        <name>ATP</name>
        <dbReference type="ChEBI" id="CHEBI:30616"/>
    </ligand>
</feature>
<feature type="compositionally biased region" description="Basic residues" evidence="11">
    <location>
        <begin position="1064"/>
        <end position="1083"/>
    </location>
</feature>
<keyword evidence="4" id="KW-0723">Serine/threonine-protein kinase</keyword>
<evidence type="ECO:0000256" key="6">
    <source>
        <dbReference type="ARBA" id="ARBA00022679"/>
    </source>
</evidence>
<evidence type="ECO:0000256" key="4">
    <source>
        <dbReference type="ARBA" id="ARBA00022527"/>
    </source>
</evidence>
<evidence type="ECO:0000256" key="9">
    <source>
        <dbReference type="ARBA" id="ARBA00022840"/>
    </source>
</evidence>
<dbReference type="Gene3D" id="3.30.200.20">
    <property type="entry name" value="Phosphorylase Kinase, domain 1"/>
    <property type="match status" value="1"/>
</dbReference>
<feature type="region of interest" description="Disordered" evidence="11">
    <location>
        <begin position="661"/>
        <end position="701"/>
    </location>
</feature>
<dbReference type="CDD" id="cd14212">
    <property type="entry name" value="PKc_YAK1"/>
    <property type="match status" value="1"/>
</dbReference>
<keyword evidence="5" id="KW-0597">Phosphoprotein</keyword>
<gene>
    <name evidence="13" type="ORF">GCG54_00006201</name>
</gene>
<feature type="compositionally biased region" description="Low complexity" evidence="11">
    <location>
        <begin position="103"/>
        <end position="115"/>
    </location>
</feature>
<evidence type="ECO:0000256" key="2">
    <source>
        <dbReference type="ARBA" id="ARBA00008867"/>
    </source>
</evidence>
<dbReference type="InterPro" id="IPR050494">
    <property type="entry name" value="Ser_Thr_dual-spec_kinase"/>
</dbReference>
<feature type="region of interest" description="Disordered" evidence="11">
    <location>
        <begin position="845"/>
        <end position="864"/>
    </location>
</feature>
<feature type="compositionally biased region" description="Low complexity" evidence="11">
    <location>
        <begin position="756"/>
        <end position="765"/>
    </location>
</feature>
<keyword evidence="9 10" id="KW-0067">ATP-binding</keyword>
<dbReference type="PROSITE" id="PS50011">
    <property type="entry name" value="PROTEIN_KINASE_DOM"/>
    <property type="match status" value="1"/>
</dbReference>
<dbReference type="GO" id="GO:0004713">
    <property type="term" value="F:protein tyrosine kinase activity"/>
    <property type="evidence" value="ECO:0007669"/>
    <property type="project" value="TreeGrafter"/>
</dbReference>
<dbReference type="GO" id="GO:0005634">
    <property type="term" value="C:nucleus"/>
    <property type="evidence" value="ECO:0007669"/>
    <property type="project" value="TreeGrafter"/>
</dbReference>
<evidence type="ECO:0000259" key="12">
    <source>
        <dbReference type="PROSITE" id="PS50011"/>
    </source>
</evidence>
<accession>A0A8H4FLL3</accession>
<comment type="similarity">
    <text evidence="2">Belongs to the protein kinase superfamily. CMGC Ser/Thr protein kinase family. MNB/DYRK subfamily.</text>
</comment>
<dbReference type="AlphaFoldDB" id="A0A8H4FLL3"/>
<dbReference type="PANTHER" id="PTHR24058:SF17">
    <property type="entry name" value="HOMEODOMAIN INTERACTING PROTEIN KINASE, ISOFORM D"/>
    <property type="match status" value="1"/>
</dbReference>
<feature type="region of interest" description="Disordered" evidence="11">
    <location>
        <begin position="1"/>
        <end position="248"/>
    </location>
</feature>
<keyword evidence="7 10" id="KW-0547">Nucleotide-binding</keyword>
<feature type="region of interest" description="Disordered" evidence="11">
    <location>
        <begin position="719"/>
        <end position="803"/>
    </location>
</feature>
<dbReference type="GO" id="GO:0004674">
    <property type="term" value="F:protein serine/threonine kinase activity"/>
    <property type="evidence" value="ECO:0007669"/>
    <property type="project" value="UniProtKB-KW"/>
</dbReference>